<accession>A0A9P6LVM9</accession>
<feature type="compositionally biased region" description="Basic and acidic residues" evidence="1">
    <location>
        <begin position="305"/>
        <end position="316"/>
    </location>
</feature>
<feature type="compositionally biased region" description="Polar residues" evidence="1">
    <location>
        <begin position="530"/>
        <end position="545"/>
    </location>
</feature>
<comment type="caution">
    <text evidence="2">The sequence shown here is derived from an EMBL/GenBank/DDBJ whole genome shotgun (WGS) entry which is preliminary data.</text>
</comment>
<feature type="compositionally biased region" description="Polar residues" evidence="1">
    <location>
        <begin position="568"/>
        <end position="581"/>
    </location>
</feature>
<feature type="compositionally biased region" description="Polar residues" evidence="1">
    <location>
        <begin position="331"/>
        <end position="341"/>
    </location>
</feature>
<evidence type="ECO:0000256" key="1">
    <source>
        <dbReference type="SAM" id="MobiDB-lite"/>
    </source>
</evidence>
<evidence type="ECO:0000313" key="3">
    <source>
        <dbReference type="Proteomes" id="UP000738359"/>
    </source>
</evidence>
<keyword evidence="3" id="KW-1185">Reference proteome</keyword>
<feature type="region of interest" description="Disordered" evidence="1">
    <location>
        <begin position="241"/>
        <end position="419"/>
    </location>
</feature>
<sequence>MRITPDPFASSSRGPTPSSSSLSLNTLVKDDSRSTPKTTPPTKLAQDPSQRPPVSRAKSASSAAVSASATPRIKATAPEKPSKGDTLLNLEIADVVAKTPIAAKHLARAWTQSSTSDFLSIDTHQKPLWRSQSSGGLSSPSPLEGIVIESLKSPIQGSHGHLGAITRDAIMAGRPKDLAKGSTGDIFEPEHDSVEQSGVPWMVYRHKSRSTGTIPYTHASSSLEAASAMETGAVVTTLVKKTRENDSRSAHPAVPARKEILARPTRVAGTSEFSTRNDTGTGTAVDTSAKTIARKVARPLPEMKANVEDPAKEPSESTHAARHRSQRHDPGTTSGKSQPSARRNRNGPGGSQLLTNENDLAPAVEHQGAVQPQPAMQSQQTVQPQLTLQPLQAAKPDQTTQPQQAAKLDQTTRPQQTVPSQPIIQIKQPVKAQQAAEDQQIIKSQHIADCQLIVYSQGMVECPPTVKPPPTVERPPTARLAQTVELHNSPVRHGEWEAMDGRADPKADALASTVLAVNTTGLMTAWGPTMQDSNGALPQPTNHASPNGRFGRAEQLYSRHIDMGMDASSPSTLFSHNSNVHSPAPSDTTTTSSNHTESTCVSERYSTSSETESTNTSTSTSSTSHSSQTTPSTSPANSDTASSVASTLYHHPHHYDHHQQPSHHPDDRSGSFVRGYITRV</sequence>
<reference evidence="2" key="1">
    <citation type="journal article" date="2020" name="Fungal Divers.">
        <title>Resolving the Mortierellaceae phylogeny through synthesis of multi-gene phylogenetics and phylogenomics.</title>
        <authorList>
            <person name="Vandepol N."/>
            <person name="Liber J."/>
            <person name="Desiro A."/>
            <person name="Na H."/>
            <person name="Kennedy M."/>
            <person name="Barry K."/>
            <person name="Grigoriev I.V."/>
            <person name="Miller A.N."/>
            <person name="O'Donnell K."/>
            <person name="Stajich J.E."/>
            <person name="Bonito G."/>
        </authorList>
    </citation>
    <scope>NUCLEOTIDE SEQUENCE</scope>
    <source>
        <strain evidence="2">CK1249</strain>
    </source>
</reference>
<gene>
    <name evidence="2" type="ORF">BGZ70_002947</name>
</gene>
<dbReference type="EMBL" id="JAAAHY010001757">
    <property type="protein sequence ID" value="KAF9946942.1"/>
    <property type="molecule type" value="Genomic_DNA"/>
</dbReference>
<feature type="compositionally biased region" description="Polar residues" evidence="1">
    <location>
        <begin position="397"/>
        <end position="419"/>
    </location>
</feature>
<proteinExistence type="predicted"/>
<feature type="compositionally biased region" description="Polar residues" evidence="1">
    <location>
        <begin position="271"/>
        <end position="290"/>
    </location>
</feature>
<feature type="region of interest" description="Disordered" evidence="1">
    <location>
        <begin position="530"/>
        <end position="550"/>
    </location>
</feature>
<dbReference type="AlphaFoldDB" id="A0A9P6LVM9"/>
<protein>
    <submittedName>
        <fullName evidence="2">Uncharacterized protein</fullName>
    </submittedName>
</protein>
<organism evidence="2 3">
    <name type="scientific">Mortierella alpina</name>
    <name type="common">Oleaginous fungus</name>
    <name type="synonym">Mortierella renispora</name>
    <dbReference type="NCBI Taxonomy" id="64518"/>
    <lineage>
        <taxon>Eukaryota</taxon>
        <taxon>Fungi</taxon>
        <taxon>Fungi incertae sedis</taxon>
        <taxon>Mucoromycota</taxon>
        <taxon>Mortierellomycotina</taxon>
        <taxon>Mortierellomycetes</taxon>
        <taxon>Mortierellales</taxon>
        <taxon>Mortierellaceae</taxon>
        <taxon>Mortierella</taxon>
    </lineage>
</organism>
<feature type="compositionally biased region" description="Low complexity" evidence="1">
    <location>
        <begin position="582"/>
        <end position="634"/>
    </location>
</feature>
<feature type="compositionally biased region" description="Low complexity" evidence="1">
    <location>
        <begin position="377"/>
        <end position="392"/>
    </location>
</feature>
<evidence type="ECO:0000313" key="2">
    <source>
        <dbReference type="EMBL" id="KAF9946942.1"/>
    </source>
</evidence>
<feature type="region of interest" description="Disordered" evidence="1">
    <location>
        <begin position="1"/>
        <end position="85"/>
    </location>
</feature>
<feature type="compositionally biased region" description="Low complexity" evidence="1">
    <location>
        <begin position="10"/>
        <end position="24"/>
    </location>
</feature>
<name>A0A9P6LVM9_MORAP</name>
<dbReference type="Proteomes" id="UP000738359">
    <property type="component" value="Unassembled WGS sequence"/>
</dbReference>
<dbReference type="OrthoDB" id="2243669at2759"/>
<feature type="compositionally biased region" description="Polar residues" evidence="1">
    <location>
        <begin position="635"/>
        <end position="644"/>
    </location>
</feature>
<feature type="region of interest" description="Disordered" evidence="1">
    <location>
        <begin position="568"/>
        <end position="644"/>
    </location>
</feature>
<feature type="compositionally biased region" description="Low complexity" evidence="1">
    <location>
        <begin position="55"/>
        <end position="69"/>
    </location>
</feature>